<gene>
    <name evidence="3" type="ORF">GDO78_017747</name>
</gene>
<feature type="compositionally biased region" description="Basic and acidic residues" evidence="2">
    <location>
        <begin position="308"/>
        <end position="317"/>
    </location>
</feature>
<evidence type="ECO:0000256" key="2">
    <source>
        <dbReference type="SAM" id="MobiDB-lite"/>
    </source>
</evidence>
<dbReference type="PROSITE" id="PS50088">
    <property type="entry name" value="ANK_REPEAT"/>
    <property type="match status" value="2"/>
</dbReference>
<evidence type="ECO:0008006" key="5">
    <source>
        <dbReference type="Google" id="ProtNLM"/>
    </source>
</evidence>
<dbReference type="SMART" id="SM00248">
    <property type="entry name" value="ANK"/>
    <property type="match status" value="3"/>
</dbReference>
<feature type="region of interest" description="Disordered" evidence="2">
    <location>
        <begin position="292"/>
        <end position="317"/>
    </location>
</feature>
<dbReference type="PANTHER" id="PTHR22677">
    <property type="entry name" value="ANKYRIN REPEAT DOMAIN-CONTAINING PROTEIN 60"/>
    <property type="match status" value="1"/>
</dbReference>
<organism evidence="3 4">
    <name type="scientific">Eleutherodactylus coqui</name>
    <name type="common">Puerto Rican coqui</name>
    <dbReference type="NCBI Taxonomy" id="57060"/>
    <lineage>
        <taxon>Eukaryota</taxon>
        <taxon>Metazoa</taxon>
        <taxon>Chordata</taxon>
        <taxon>Craniata</taxon>
        <taxon>Vertebrata</taxon>
        <taxon>Euteleostomi</taxon>
        <taxon>Amphibia</taxon>
        <taxon>Batrachia</taxon>
        <taxon>Anura</taxon>
        <taxon>Neobatrachia</taxon>
        <taxon>Hyloidea</taxon>
        <taxon>Eleutherodactylidae</taxon>
        <taxon>Eleutherodactylinae</taxon>
        <taxon>Eleutherodactylus</taxon>
        <taxon>Eleutherodactylus</taxon>
    </lineage>
</organism>
<dbReference type="EMBL" id="WNTK01000281">
    <property type="protein sequence ID" value="KAG9470463.1"/>
    <property type="molecule type" value="Genomic_DNA"/>
</dbReference>
<dbReference type="Gene3D" id="1.25.40.20">
    <property type="entry name" value="Ankyrin repeat-containing domain"/>
    <property type="match status" value="2"/>
</dbReference>
<comment type="caution">
    <text evidence="3">The sequence shown here is derived from an EMBL/GenBank/DDBJ whole genome shotgun (WGS) entry which is preliminary data.</text>
</comment>
<dbReference type="InterPro" id="IPR039323">
    <property type="entry name" value="ANKRD_45/46/60"/>
</dbReference>
<dbReference type="PROSITE" id="PS50297">
    <property type="entry name" value="ANK_REP_REGION"/>
    <property type="match status" value="2"/>
</dbReference>
<evidence type="ECO:0000313" key="4">
    <source>
        <dbReference type="Proteomes" id="UP000770717"/>
    </source>
</evidence>
<keyword evidence="4" id="KW-1185">Reference proteome</keyword>
<evidence type="ECO:0000313" key="3">
    <source>
        <dbReference type="EMBL" id="KAG9470463.1"/>
    </source>
</evidence>
<protein>
    <recommendedName>
        <fullName evidence="5">Ankyrin repeat domain-containing protein 60</fullName>
    </recommendedName>
</protein>
<feature type="repeat" description="ANK" evidence="1">
    <location>
        <begin position="180"/>
        <end position="212"/>
    </location>
</feature>
<dbReference type="InterPro" id="IPR002110">
    <property type="entry name" value="Ankyrin_rpt"/>
</dbReference>
<feature type="repeat" description="ANK" evidence="1">
    <location>
        <begin position="147"/>
        <end position="179"/>
    </location>
</feature>
<sequence>MASQGKVRSVHPATGTARGELFTVRVRLQETGEQFSVSGCSSRMRVGELKEKLELLAGIPTHLQTLAYLDDGDMPNTSTFEFNGIIPGGKLSLSVWPYDDLTDLVKFAATGDLAKLKSVGGTPDSSFSTENSFRLNTKGKKEWLAARSGVALYIAAHRGHLHVIRYLLRNGCDVQFKTHLGNTPLHVAAAMDNYNCVDELLANGAQTQAANKKGYTALDVAGMWGHKKVQRRLFLYQWEERTANVSVKTHLDPSELFAHQKYDSKLKTWWKGSHAKHYMANLIQYPEFKGSHLSAPPKKTQVRKIQKKTKDENGGAQ</sequence>
<dbReference type="OrthoDB" id="10258888at2759"/>
<reference evidence="3" key="1">
    <citation type="thesis" date="2020" institute="ProQuest LLC" country="789 East Eisenhower Parkway, Ann Arbor, MI, USA">
        <title>Comparative Genomics and Chromosome Evolution.</title>
        <authorList>
            <person name="Mudd A.B."/>
        </authorList>
    </citation>
    <scope>NUCLEOTIDE SEQUENCE</scope>
    <source>
        <strain evidence="3">HN-11 Male</strain>
        <tissue evidence="3">Kidney and liver</tissue>
    </source>
</reference>
<dbReference type="SUPFAM" id="SSF54236">
    <property type="entry name" value="Ubiquitin-like"/>
    <property type="match status" value="1"/>
</dbReference>
<dbReference type="AlphaFoldDB" id="A0A8J6JRE8"/>
<name>A0A8J6JRE8_ELECQ</name>
<keyword evidence="1" id="KW-0040">ANK repeat</keyword>
<dbReference type="Proteomes" id="UP000770717">
    <property type="component" value="Unassembled WGS sequence"/>
</dbReference>
<dbReference type="SUPFAM" id="SSF48403">
    <property type="entry name" value="Ankyrin repeat"/>
    <property type="match status" value="1"/>
</dbReference>
<proteinExistence type="predicted"/>
<dbReference type="Pfam" id="PF12796">
    <property type="entry name" value="Ank_2"/>
    <property type="match status" value="1"/>
</dbReference>
<dbReference type="CDD" id="cd17063">
    <property type="entry name" value="Ubl_ANKRD60"/>
    <property type="match status" value="1"/>
</dbReference>
<evidence type="ECO:0000256" key="1">
    <source>
        <dbReference type="PROSITE-ProRule" id="PRU00023"/>
    </source>
</evidence>
<dbReference type="InterPro" id="IPR036770">
    <property type="entry name" value="Ankyrin_rpt-contain_sf"/>
</dbReference>
<dbReference type="InterPro" id="IPR029071">
    <property type="entry name" value="Ubiquitin-like_domsf"/>
</dbReference>
<dbReference type="PANTHER" id="PTHR22677:SF3">
    <property type="entry name" value="ANKYRIN REPEAT DOMAIN-CONTAINING PROTEIN 60"/>
    <property type="match status" value="1"/>
</dbReference>
<accession>A0A8J6JRE8</accession>